<reference evidence="2 3" key="1">
    <citation type="journal article" date="2019" name="Int. J. Syst. Evol. Microbiol.">
        <title>The Global Catalogue of Microorganisms (GCM) 10K type strain sequencing project: providing services to taxonomists for standard genome sequencing and annotation.</title>
        <authorList>
            <consortium name="The Broad Institute Genomics Platform"/>
            <consortium name="The Broad Institute Genome Sequencing Center for Infectious Disease"/>
            <person name="Wu L."/>
            <person name="Ma J."/>
        </authorList>
    </citation>
    <scope>NUCLEOTIDE SEQUENCE [LARGE SCALE GENOMIC DNA]</scope>
    <source>
        <strain evidence="2 3">JCM 14901</strain>
    </source>
</reference>
<evidence type="ECO:0008006" key="4">
    <source>
        <dbReference type="Google" id="ProtNLM"/>
    </source>
</evidence>
<evidence type="ECO:0000256" key="1">
    <source>
        <dbReference type="SAM" id="Phobius"/>
    </source>
</evidence>
<protein>
    <recommendedName>
        <fullName evidence="4">Leucyl-tRNA synthetase</fullName>
    </recommendedName>
</protein>
<gene>
    <name evidence="2" type="ORF">GCM10009776_31190</name>
</gene>
<accession>A0ABN2RA67</accession>
<name>A0ABN2RA67_9MICO</name>
<dbReference type="RefSeq" id="WP_344096333.1">
    <property type="nucleotide sequence ID" value="NZ_BAAAOG010000008.1"/>
</dbReference>
<dbReference type="EMBL" id="BAAAOG010000008">
    <property type="protein sequence ID" value="GAA1966047.1"/>
    <property type="molecule type" value="Genomic_DNA"/>
</dbReference>
<organism evidence="2 3">
    <name type="scientific">Microbacterium deminutum</name>
    <dbReference type="NCBI Taxonomy" id="344164"/>
    <lineage>
        <taxon>Bacteria</taxon>
        <taxon>Bacillati</taxon>
        <taxon>Actinomycetota</taxon>
        <taxon>Actinomycetes</taxon>
        <taxon>Micrococcales</taxon>
        <taxon>Microbacteriaceae</taxon>
        <taxon>Microbacterium</taxon>
    </lineage>
</organism>
<keyword evidence="1" id="KW-1133">Transmembrane helix</keyword>
<evidence type="ECO:0000313" key="3">
    <source>
        <dbReference type="Proteomes" id="UP001499933"/>
    </source>
</evidence>
<keyword evidence="1" id="KW-0472">Membrane</keyword>
<feature type="transmembrane region" description="Helical" evidence="1">
    <location>
        <begin position="14"/>
        <end position="36"/>
    </location>
</feature>
<sequence length="134" mass="14574">MIDMDGALDAVLEIFSWVGFGLGVLLVLLALVLRLADGTWMPARAVIEVVEGGRLVRWFDEDGEVNEAHLTHEQDQALAGKGMADIFSRRGHRNRMRLTRGSPSVRAVGLLGLGLIGLGVVTLVISWVLLFVRG</sequence>
<dbReference type="Proteomes" id="UP001499933">
    <property type="component" value="Unassembled WGS sequence"/>
</dbReference>
<comment type="caution">
    <text evidence="2">The sequence shown here is derived from an EMBL/GenBank/DDBJ whole genome shotgun (WGS) entry which is preliminary data.</text>
</comment>
<evidence type="ECO:0000313" key="2">
    <source>
        <dbReference type="EMBL" id="GAA1966047.1"/>
    </source>
</evidence>
<proteinExistence type="predicted"/>
<keyword evidence="1" id="KW-0812">Transmembrane</keyword>
<feature type="transmembrane region" description="Helical" evidence="1">
    <location>
        <begin position="105"/>
        <end position="132"/>
    </location>
</feature>
<keyword evidence="3" id="KW-1185">Reference proteome</keyword>